<reference evidence="3" key="1">
    <citation type="journal article" date="2019" name="Int. J. Syst. Evol. Microbiol.">
        <title>The Global Catalogue of Microorganisms (GCM) 10K type strain sequencing project: providing services to taxonomists for standard genome sequencing and annotation.</title>
        <authorList>
            <consortium name="The Broad Institute Genomics Platform"/>
            <consortium name="The Broad Institute Genome Sequencing Center for Infectious Disease"/>
            <person name="Wu L."/>
            <person name="Ma J."/>
        </authorList>
    </citation>
    <scope>NUCLEOTIDE SEQUENCE [LARGE SCALE GENOMIC DNA]</scope>
    <source>
        <strain evidence="3">CCUG 63830</strain>
    </source>
</reference>
<dbReference type="InterPro" id="IPR011009">
    <property type="entry name" value="Kinase-like_dom_sf"/>
</dbReference>
<dbReference type="EMBL" id="JBHSWB010000001">
    <property type="protein sequence ID" value="MFC6662183.1"/>
    <property type="molecule type" value="Genomic_DNA"/>
</dbReference>
<sequence length="261" mass="27477">MAPSPYAKPLQHADLPAGIRVVLGPGPLQEPPQQGRTSRVAFALDTGGRPVVVKRSVGPHLDLLRREARALGALHPLGVPAPAPLLYLEHAAPAGPEGWLVTPRWPGLTLEVALRTQEDPGHRAALLADFGTALARLHATPPPPGFGSPDWLAGALTTAARLNPAVDAAHLAQLRREQPGGRAATLIHGDLFLDNVMVAQGRVTGFIDWGFAAVGDPRYDVAVAIHELSPADQAAFIEGYGPAAQLTPQETDFFVGVALLF</sequence>
<dbReference type="RefSeq" id="WP_224611488.1">
    <property type="nucleotide sequence ID" value="NZ_JAIQXV010000018.1"/>
</dbReference>
<name>A0ABW1ZNV1_9DEIO</name>
<organism evidence="2 3">
    <name type="scientific">Deinococcus multiflagellatus</name>
    <dbReference type="NCBI Taxonomy" id="1656887"/>
    <lineage>
        <taxon>Bacteria</taxon>
        <taxon>Thermotogati</taxon>
        <taxon>Deinococcota</taxon>
        <taxon>Deinococci</taxon>
        <taxon>Deinococcales</taxon>
        <taxon>Deinococcaceae</taxon>
        <taxon>Deinococcus</taxon>
    </lineage>
</organism>
<comment type="caution">
    <text evidence="2">The sequence shown here is derived from an EMBL/GenBank/DDBJ whole genome shotgun (WGS) entry which is preliminary data.</text>
</comment>
<evidence type="ECO:0000259" key="1">
    <source>
        <dbReference type="Pfam" id="PF01636"/>
    </source>
</evidence>
<protein>
    <submittedName>
        <fullName evidence="2">Phosphotransferase family protein</fullName>
    </submittedName>
</protein>
<dbReference type="Gene3D" id="3.90.1200.10">
    <property type="match status" value="1"/>
</dbReference>
<feature type="domain" description="Aminoglycoside phosphotransferase" evidence="1">
    <location>
        <begin position="31"/>
        <end position="250"/>
    </location>
</feature>
<dbReference type="InterPro" id="IPR002575">
    <property type="entry name" value="Aminoglycoside_PTrfase"/>
</dbReference>
<proteinExistence type="predicted"/>
<dbReference type="InterPro" id="IPR051678">
    <property type="entry name" value="AGP_Transferase"/>
</dbReference>
<gene>
    <name evidence="2" type="ORF">ACFP90_19045</name>
</gene>
<dbReference type="Pfam" id="PF01636">
    <property type="entry name" value="APH"/>
    <property type="match status" value="1"/>
</dbReference>
<evidence type="ECO:0000313" key="3">
    <source>
        <dbReference type="Proteomes" id="UP001596317"/>
    </source>
</evidence>
<dbReference type="Proteomes" id="UP001596317">
    <property type="component" value="Unassembled WGS sequence"/>
</dbReference>
<dbReference type="SUPFAM" id="SSF56112">
    <property type="entry name" value="Protein kinase-like (PK-like)"/>
    <property type="match status" value="1"/>
</dbReference>
<evidence type="ECO:0000313" key="2">
    <source>
        <dbReference type="EMBL" id="MFC6662183.1"/>
    </source>
</evidence>
<accession>A0ABW1ZNV1</accession>
<dbReference type="PANTHER" id="PTHR21310">
    <property type="entry name" value="AMINOGLYCOSIDE PHOSPHOTRANSFERASE-RELATED-RELATED"/>
    <property type="match status" value="1"/>
</dbReference>
<keyword evidence="3" id="KW-1185">Reference proteome</keyword>